<evidence type="ECO:0000313" key="2">
    <source>
        <dbReference type="EMBL" id="PPQ88598.1"/>
    </source>
</evidence>
<evidence type="ECO:0000256" key="1">
    <source>
        <dbReference type="SAM" id="MobiDB-lite"/>
    </source>
</evidence>
<reference evidence="2 3" key="1">
    <citation type="journal article" date="2018" name="Evol. Lett.">
        <title>Horizontal gene cluster transfer increased hallucinogenic mushroom diversity.</title>
        <authorList>
            <person name="Reynolds H.T."/>
            <person name="Vijayakumar V."/>
            <person name="Gluck-Thaler E."/>
            <person name="Korotkin H.B."/>
            <person name="Matheny P.B."/>
            <person name="Slot J.C."/>
        </authorList>
    </citation>
    <scope>NUCLEOTIDE SEQUENCE [LARGE SCALE GENOMIC DNA]</scope>
    <source>
        <strain evidence="2 3">2631</strain>
    </source>
</reference>
<dbReference type="InParanoid" id="A0A409XCS1"/>
<feature type="region of interest" description="Disordered" evidence="1">
    <location>
        <begin position="31"/>
        <end position="52"/>
    </location>
</feature>
<protein>
    <submittedName>
        <fullName evidence="2">Uncharacterized protein</fullName>
    </submittedName>
</protein>
<name>A0A409XCS1_PSICY</name>
<dbReference type="AlphaFoldDB" id="A0A409XCS1"/>
<dbReference type="Proteomes" id="UP000283269">
    <property type="component" value="Unassembled WGS sequence"/>
</dbReference>
<dbReference type="EMBL" id="NHYD01002059">
    <property type="protein sequence ID" value="PPQ88598.1"/>
    <property type="molecule type" value="Genomic_DNA"/>
</dbReference>
<keyword evidence="3" id="KW-1185">Reference proteome</keyword>
<organism evidence="2 3">
    <name type="scientific">Psilocybe cyanescens</name>
    <dbReference type="NCBI Taxonomy" id="93625"/>
    <lineage>
        <taxon>Eukaryota</taxon>
        <taxon>Fungi</taxon>
        <taxon>Dikarya</taxon>
        <taxon>Basidiomycota</taxon>
        <taxon>Agaricomycotina</taxon>
        <taxon>Agaricomycetes</taxon>
        <taxon>Agaricomycetidae</taxon>
        <taxon>Agaricales</taxon>
        <taxon>Agaricineae</taxon>
        <taxon>Strophariaceae</taxon>
        <taxon>Psilocybe</taxon>
    </lineage>
</organism>
<accession>A0A409XCS1</accession>
<evidence type="ECO:0000313" key="3">
    <source>
        <dbReference type="Proteomes" id="UP000283269"/>
    </source>
</evidence>
<gene>
    <name evidence="2" type="ORF">CVT25_009977</name>
</gene>
<proteinExistence type="predicted"/>
<sequence length="65" mass="7585">MRSDQFGEDRQLEVLRYAPRKSQRLPNTYFNRRSSVGFTPGQNGKHASSHKRSMRRYVFGSISHA</sequence>
<feature type="compositionally biased region" description="Polar residues" evidence="1">
    <location>
        <begin position="31"/>
        <end position="46"/>
    </location>
</feature>
<comment type="caution">
    <text evidence="2">The sequence shown here is derived from an EMBL/GenBank/DDBJ whole genome shotgun (WGS) entry which is preliminary data.</text>
</comment>